<gene>
    <name evidence="5" type="ORF">HPP92_028544</name>
</gene>
<evidence type="ECO:0000256" key="4">
    <source>
        <dbReference type="ARBA" id="ARBA00047303"/>
    </source>
</evidence>
<evidence type="ECO:0000256" key="3">
    <source>
        <dbReference type="ARBA" id="ARBA00044768"/>
    </source>
</evidence>
<dbReference type="InterPro" id="IPR044917">
    <property type="entry name" value="PRIMPOL"/>
</dbReference>
<dbReference type="GO" id="GO:0005634">
    <property type="term" value="C:nucleus"/>
    <property type="evidence" value="ECO:0007669"/>
    <property type="project" value="TreeGrafter"/>
</dbReference>
<evidence type="ECO:0000313" key="5">
    <source>
        <dbReference type="EMBL" id="KAG0447098.1"/>
    </source>
</evidence>
<proteinExistence type="predicted"/>
<dbReference type="GO" id="GO:0005759">
    <property type="term" value="C:mitochondrial matrix"/>
    <property type="evidence" value="ECO:0007669"/>
    <property type="project" value="TreeGrafter"/>
</dbReference>
<evidence type="ECO:0000256" key="2">
    <source>
        <dbReference type="ARBA" id="ARBA00044677"/>
    </source>
</evidence>
<dbReference type="GO" id="GO:0003887">
    <property type="term" value="F:DNA-directed DNA polymerase activity"/>
    <property type="evidence" value="ECO:0007669"/>
    <property type="project" value="UniProtKB-EC"/>
</dbReference>
<dbReference type="EC" id="2.7.7.102" evidence="3"/>
<dbReference type="GO" id="GO:0042276">
    <property type="term" value="P:error-prone translesion synthesis"/>
    <property type="evidence" value="ECO:0007669"/>
    <property type="project" value="InterPro"/>
</dbReference>
<dbReference type="GO" id="GO:0003682">
    <property type="term" value="F:chromatin binding"/>
    <property type="evidence" value="ECO:0007669"/>
    <property type="project" value="TreeGrafter"/>
</dbReference>
<name>A0A835U350_VANPL</name>
<keyword evidence="6" id="KW-1185">Reference proteome</keyword>
<sequence>NIIDSALDIIQKRTYASLFADMNLLFRFFIEKYSTDGNHEAVVELSSSTDEKFSRHLIIRLPKVAFKDNSHVVAFVSEIEGTIEGPMGNYTRGHHVVFEQA</sequence>
<comment type="catalytic activity">
    <reaction evidence="4">
        <text>DNA(n) + a 2'-deoxyribonucleoside 5'-triphosphate = DNA(n+1) + diphosphate</text>
        <dbReference type="Rhea" id="RHEA:22508"/>
        <dbReference type="Rhea" id="RHEA-COMP:17339"/>
        <dbReference type="Rhea" id="RHEA-COMP:17340"/>
        <dbReference type="ChEBI" id="CHEBI:33019"/>
        <dbReference type="ChEBI" id="CHEBI:61560"/>
        <dbReference type="ChEBI" id="CHEBI:173112"/>
        <dbReference type="EC" id="2.7.7.7"/>
    </reaction>
    <physiologicalReaction direction="left-to-right" evidence="4">
        <dbReference type="Rhea" id="RHEA:22509"/>
    </physiologicalReaction>
</comment>
<evidence type="ECO:0000256" key="1">
    <source>
        <dbReference type="ARBA" id="ARBA00026139"/>
    </source>
</evidence>
<dbReference type="GO" id="GO:0031297">
    <property type="term" value="P:replication fork processing"/>
    <property type="evidence" value="ECO:0007669"/>
    <property type="project" value="TreeGrafter"/>
</dbReference>
<dbReference type="PANTHER" id="PTHR31399:SF0">
    <property type="entry name" value="DNA-DIRECTED PRIMASE_POLYMERASE PROTEIN"/>
    <property type="match status" value="1"/>
</dbReference>
<dbReference type="OrthoDB" id="2196187at2759"/>
<dbReference type="GO" id="GO:0009411">
    <property type="term" value="P:response to UV"/>
    <property type="evidence" value="ECO:0007669"/>
    <property type="project" value="TreeGrafter"/>
</dbReference>
<dbReference type="PANTHER" id="PTHR31399">
    <property type="entry name" value="DNA-DIRECTED PRIMASE / POLYMERASE PROTEIN"/>
    <property type="match status" value="1"/>
</dbReference>
<evidence type="ECO:0000313" key="6">
    <source>
        <dbReference type="Proteomes" id="UP000636800"/>
    </source>
</evidence>
<comment type="caution">
    <text evidence="5">The sequence shown here is derived from an EMBL/GenBank/DDBJ whole genome shotgun (WGS) entry which is preliminary data.</text>
</comment>
<comment type="catalytic activity">
    <reaction evidence="2">
        <text>ssDNA + n NTP = ssDNA/pppN(pN)n-1 hybrid + (n-1) diphosphate.</text>
        <dbReference type="EC" id="2.7.7.102"/>
    </reaction>
</comment>
<dbReference type="Proteomes" id="UP000636800">
    <property type="component" value="Unassembled WGS sequence"/>
</dbReference>
<reference evidence="5 6" key="1">
    <citation type="journal article" date="2020" name="Nat. Food">
        <title>A phased Vanilla planifolia genome enables genetic improvement of flavour and production.</title>
        <authorList>
            <person name="Hasing T."/>
            <person name="Tang H."/>
            <person name="Brym M."/>
            <person name="Khazi F."/>
            <person name="Huang T."/>
            <person name="Chambers A.H."/>
        </authorList>
    </citation>
    <scope>NUCLEOTIDE SEQUENCE [LARGE SCALE GENOMIC DNA]</scope>
    <source>
        <tissue evidence="5">Leaf</tissue>
    </source>
</reference>
<protein>
    <recommendedName>
        <fullName evidence="1">DNA-directed primase/polymerase protein</fullName>
        <ecNumber evidence="3">2.7.7.102</ecNumber>
    </recommendedName>
</protein>
<organism evidence="5 6">
    <name type="scientific">Vanilla planifolia</name>
    <name type="common">Vanilla</name>
    <dbReference type="NCBI Taxonomy" id="51239"/>
    <lineage>
        <taxon>Eukaryota</taxon>
        <taxon>Viridiplantae</taxon>
        <taxon>Streptophyta</taxon>
        <taxon>Embryophyta</taxon>
        <taxon>Tracheophyta</taxon>
        <taxon>Spermatophyta</taxon>
        <taxon>Magnoliopsida</taxon>
        <taxon>Liliopsida</taxon>
        <taxon>Asparagales</taxon>
        <taxon>Orchidaceae</taxon>
        <taxon>Vanilloideae</taxon>
        <taxon>Vanilleae</taxon>
        <taxon>Vanilla</taxon>
    </lineage>
</organism>
<feature type="non-terminal residue" evidence="5">
    <location>
        <position position="101"/>
    </location>
</feature>
<dbReference type="EMBL" id="JADCNL010000509">
    <property type="protein sequence ID" value="KAG0447098.1"/>
    <property type="molecule type" value="Genomic_DNA"/>
</dbReference>
<dbReference type="GO" id="GO:0006264">
    <property type="term" value="P:mitochondrial DNA replication"/>
    <property type="evidence" value="ECO:0007669"/>
    <property type="project" value="TreeGrafter"/>
</dbReference>
<dbReference type="AlphaFoldDB" id="A0A835U350"/>
<accession>A0A835U350</accession>